<dbReference type="InterPro" id="IPR052559">
    <property type="entry name" value="V-haloperoxidase"/>
</dbReference>
<dbReference type="EMBL" id="CAJPDT010000002">
    <property type="protein sequence ID" value="CAF9905888.1"/>
    <property type="molecule type" value="Genomic_DNA"/>
</dbReference>
<dbReference type="AlphaFoldDB" id="A0A8H3I5U5"/>
<dbReference type="InterPro" id="IPR041067">
    <property type="entry name" value="VCPO_N"/>
</dbReference>
<feature type="compositionally biased region" description="Basic and acidic residues" evidence="1">
    <location>
        <begin position="622"/>
        <end position="634"/>
    </location>
</feature>
<accession>A0A8H3I5U5</accession>
<reference evidence="3" key="1">
    <citation type="submission" date="2021-03" db="EMBL/GenBank/DDBJ databases">
        <authorList>
            <person name="Tagirdzhanova G."/>
        </authorList>
    </citation>
    <scope>NUCLEOTIDE SEQUENCE</scope>
</reference>
<dbReference type="InterPro" id="IPR036938">
    <property type="entry name" value="PAP2/HPO_sf"/>
</dbReference>
<protein>
    <recommendedName>
        <fullName evidence="2">Vanadium chloroperoxidase N-terminal domain-containing protein</fullName>
    </recommendedName>
</protein>
<feature type="domain" description="Vanadium chloroperoxidase N-terminal" evidence="2">
    <location>
        <begin position="54"/>
        <end position="278"/>
    </location>
</feature>
<dbReference type="Gene3D" id="1.20.144.10">
    <property type="entry name" value="Phosphatidic acid phosphatase type 2/haloperoxidase"/>
    <property type="match status" value="1"/>
</dbReference>
<dbReference type="PANTHER" id="PTHR34599">
    <property type="entry name" value="PEROXIDASE-RELATED"/>
    <property type="match status" value="1"/>
</dbReference>
<dbReference type="InterPro" id="IPR016119">
    <property type="entry name" value="Br/Cl_peroxidase_C"/>
</dbReference>
<dbReference type="Proteomes" id="UP000664534">
    <property type="component" value="Unassembled WGS sequence"/>
</dbReference>
<dbReference type="CDD" id="cd03398">
    <property type="entry name" value="PAP2_haloperoxidase"/>
    <property type="match status" value="1"/>
</dbReference>
<evidence type="ECO:0000259" key="2">
    <source>
        <dbReference type="Pfam" id="PF17897"/>
    </source>
</evidence>
<gene>
    <name evidence="3" type="ORF">IMSHALPRED_004006</name>
</gene>
<comment type="caution">
    <text evidence="3">The sequence shown here is derived from an EMBL/GenBank/DDBJ whole genome shotgun (WGS) entry which is preliminary data.</text>
</comment>
<dbReference type="SUPFAM" id="SSF48317">
    <property type="entry name" value="Acid phosphatase/Vanadium-dependent haloperoxidase"/>
    <property type="match status" value="1"/>
</dbReference>
<dbReference type="Gene3D" id="1.10.606.10">
    <property type="entry name" value="Vanadium-containing Chloroperoxidase, domain 2"/>
    <property type="match status" value="1"/>
</dbReference>
<dbReference type="PANTHER" id="PTHR34599:SF1">
    <property type="entry name" value="PHOSPHATIDIC ACID PHOSPHATASE TYPE 2_HALOPEROXIDASE DOMAIN-CONTAINING PROTEIN"/>
    <property type="match status" value="1"/>
</dbReference>
<keyword evidence="4" id="KW-1185">Reference proteome</keyword>
<name>A0A8H3I5U5_9LECA</name>
<sequence>MYKRPKFAAQQRFHQNPSSHTLADLHRLTKVLLKDKSSKKPHIQYQLNMSTIVLPPVLEPAEYNTNYVFYWNSVALDLNRLVTSFEGTTNNPAPAAPFNEPPSAARALGILHLAINDAYFAINPDKKGLSTTYLTPNSTNPAAVLPDLDGATDARLAVAGAANTVLIALYTTPSPTIPFDTTDMLTQFLKSKVSAFPNLDALSSSYQFGVAVGKAMVNFLNNGNFDQDSYRPTPGLYKFGDDPTNPVRIVAVNPNEPNGAQRAIKVYQAPFYGMTAQRLAVQGKVNGAPNEHLIADPPVGFGTNDTDEYYSAFNDVYREGGLSILNSTKRTPIQTVTGFTWAYDGSNLLGTPPRVFNTALRSIAWSRKVAGATDEATNADFVRVFALFNAAGADAGIFSWQEKYCFEFWRPLSGVRFDPTSAQDPFWFTEGSPDTNSDHPNFKPPFPSYPSGHATFSGATFQILRLYYKRRDNLSFADDAPDDIAFDFISDELNGISRDLQNTYIPTEPITDQLGNVRTLVPRHFDSVWDAMFDAALSRVFLGVHWRFDAFASKDILVSTNVNPDGTTQYKNPKDIRYVTTGTRSDRPGQQFPIGGVPLGIGIANDIFEGNLKPTPTNLQPDGRHKCGDPSKLG</sequence>
<evidence type="ECO:0000256" key="1">
    <source>
        <dbReference type="SAM" id="MobiDB-lite"/>
    </source>
</evidence>
<dbReference type="OrthoDB" id="9997027at2759"/>
<evidence type="ECO:0000313" key="3">
    <source>
        <dbReference type="EMBL" id="CAF9905888.1"/>
    </source>
</evidence>
<proteinExistence type="predicted"/>
<organism evidence="3 4">
    <name type="scientific">Imshaugia aleurites</name>
    <dbReference type="NCBI Taxonomy" id="172621"/>
    <lineage>
        <taxon>Eukaryota</taxon>
        <taxon>Fungi</taxon>
        <taxon>Dikarya</taxon>
        <taxon>Ascomycota</taxon>
        <taxon>Pezizomycotina</taxon>
        <taxon>Lecanoromycetes</taxon>
        <taxon>OSLEUM clade</taxon>
        <taxon>Lecanoromycetidae</taxon>
        <taxon>Lecanorales</taxon>
        <taxon>Lecanorineae</taxon>
        <taxon>Parmeliaceae</taxon>
        <taxon>Imshaugia</taxon>
    </lineage>
</organism>
<dbReference type="GO" id="GO:0004601">
    <property type="term" value="F:peroxidase activity"/>
    <property type="evidence" value="ECO:0007669"/>
    <property type="project" value="InterPro"/>
</dbReference>
<dbReference type="Pfam" id="PF17897">
    <property type="entry name" value="VCPO_N"/>
    <property type="match status" value="1"/>
</dbReference>
<evidence type="ECO:0000313" key="4">
    <source>
        <dbReference type="Proteomes" id="UP000664534"/>
    </source>
</evidence>
<feature type="region of interest" description="Disordered" evidence="1">
    <location>
        <begin position="612"/>
        <end position="634"/>
    </location>
</feature>